<dbReference type="Gene3D" id="1.20.120.1760">
    <property type="match status" value="1"/>
</dbReference>
<dbReference type="RefSeq" id="WP_235860541.1">
    <property type="nucleotide sequence ID" value="NZ_FRBW01000002.1"/>
</dbReference>
<dbReference type="PROSITE" id="PS00379">
    <property type="entry name" value="CDP_ALCOHOL_P_TRANSF"/>
    <property type="match status" value="1"/>
</dbReference>
<dbReference type="EMBL" id="FRBW01000002">
    <property type="protein sequence ID" value="SHM34107.1"/>
    <property type="molecule type" value="Genomic_DNA"/>
</dbReference>
<feature type="transmembrane region" description="Helical" evidence="3">
    <location>
        <begin position="112"/>
        <end position="133"/>
    </location>
</feature>
<sequence length="254" mass="26461">MSSMWEEQGSRGANAIPSPLMTSALKTLGAVFAAALAVFAYAGFHPGLGLAAPVAAATALFCIYALVLGGLRHHPHPRLGAANLVTAIRAAMVCLAGATILLADNIATSDQILWGLAALTAAALLLDGVDGYLARRNGESSVLGARFDMETDALLVLILSAAAYILGKAGLWVLAIGLMRYGFMLAQMLLPRLRGSLSPSFRRQLICVVQVGALCGLLLPFIVPPFSNLIAAGALCLLTYSFAVDVRALWKGKA</sequence>
<feature type="transmembrane region" description="Helical" evidence="3">
    <location>
        <begin position="81"/>
        <end position="100"/>
    </location>
</feature>
<dbReference type="InterPro" id="IPR043130">
    <property type="entry name" value="CDP-OH_PTrfase_TM_dom"/>
</dbReference>
<keyword evidence="3" id="KW-0812">Transmembrane</keyword>
<dbReference type="AlphaFoldDB" id="A0A1M7I132"/>
<proteinExistence type="inferred from homology"/>
<dbReference type="GO" id="GO:0016780">
    <property type="term" value="F:phosphotransferase activity, for other substituted phosphate groups"/>
    <property type="evidence" value="ECO:0007669"/>
    <property type="project" value="InterPro"/>
</dbReference>
<evidence type="ECO:0000256" key="3">
    <source>
        <dbReference type="SAM" id="Phobius"/>
    </source>
</evidence>
<dbReference type="InterPro" id="IPR048254">
    <property type="entry name" value="CDP_ALCOHOL_P_TRANSF_CS"/>
</dbReference>
<evidence type="ECO:0000313" key="4">
    <source>
        <dbReference type="EMBL" id="SHM34107.1"/>
    </source>
</evidence>
<dbReference type="InterPro" id="IPR000462">
    <property type="entry name" value="CDP-OH_P_trans"/>
</dbReference>
<organism evidence="4 5">
    <name type="scientific">Roseibium suaedae</name>
    <dbReference type="NCBI Taxonomy" id="735517"/>
    <lineage>
        <taxon>Bacteria</taxon>
        <taxon>Pseudomonadati</taxon>
        <taxon>Pseudomonadota</taxon>
        <taxon>Alphaproteobacteria</taxon>
        <taxon>Hyphomicrobiales</taxon>
        <taxon>Stappiaceae</taxon>
        <taxon>Roseibium</taxon>
    </lineage>
</organism>
<dbReference type="GO" id="GO:0016020">
    <property type="term" value="C:membrane"/>
    <property type="evidence" value="ECO:0007669"/>
    <property type="project" value="InterPro"/>
</dbReference>
<keyword evidence="3" id="KW-1133">Transmembrane helix</keyword>
<reference evidence="4 5" key="1">
    <citation type="submission" date="2016-11" db="EMBL/GenBank/DDBJ databases">
        <authorList>
            <person name="Jaros S."/>
            <person name="Januszkiewicz K."/>
            <person name="Wedrychowicz H."/>
        </authorList>
    </citation>
    <scope>NUCLEOTIDE SEQUENCE [LARGE SCALE GENOMIC DNA]</scope>
    <source>
        <strain evidence="4 5">DSM 22153</strain>
    </source>
</reference>
<evidence type="ECO:0000256" key="2">
    <source>
        <dbReference type="RuleBase" id="RU003750"/>
    </source>
</evidence>
<feature type="transmembrane region" description="Helical" evidence="3">
    <location>
        <begin position="20"/>
        <end position="44"/>
    </location>
</feature>
<dbReference type="Pfam" id="PF01066">
    <property type="entry name" value="CDP-OH_P_transf"/>
    <property type="match status" value="1"/>
</dbReference>
<accession>A0A1M7I132</accession>
<comment type="similarity">
    <text evidence="2">Belongs to the CDP-alcohol phosphatidyltransferase class-I family.</text>
</comment>
<keyword evidence="3" id="KW-0472">Membrane</keyword>
<protein>
    <submittedName>
        <fullName evidence="4">Phosphatidylglycerophosphate synthase</fullName>
    </submittedName>
</protein>
<keyword evidence="1 2" id="KW-0808">Transferase</keyword>
<feature type="transmembrane region" description="Helical" evidence="3">
    <location>
        <begin position="50"/>
        <end position="69"/>
    </location>
</feature>
<dbReference type="Proteomes" id="UP000186002">
    <property type="component" value="Unassembled WGS sequence"/>
</dbReference>
<evidence type="ECO:0000256" key="1">
    <source>
        <dbReference type="ARBA" id="ARBA00022679"/>
    </source>
</evidence>
<feature type="transmembrane region" description="Helical" evidence="3">
    <location>
        <begin position="229"/>
        <end position="250"/>
    </location>
</feature>
<evidence type="ECO:0000313" key="5">
    <source>
        <dbReference type="Proteomes" id="UP000186002"/>
    </source>
</evidence>
<keyword evidence="5" id="KW-1185">Reference proteome</keyword>
<dbReference type="GO" id="GO:0008654">
    <property type="term" value="P:phospholipid biosynthetic process"/>
    <property type="evidence" value="ECO:0007669"/>
    <property type="project" value="InterPro"/>
</dbReference>
<gene>
    <name evidence="4" type="ORF">SAMN05444272_2387</name>
</gene>
<feature type="transmembrane region" description="Helical" evidence="3">
    <location>
        <begin position="145"/>
        <end position="166"/>
    </location>
</feature>
<dbReference type="STRING" id="735517.SAMN05444272_2387"/>
<name>A0A1M7I132_9HYPH</name>